<name>A0A7M7KAY2_VARDE</name>
<dbReference type="GeneID" id="111251064"/>
<dbReference type="RefSeq" id="XP_022663027.1">
    <property type="nucleotide sequence ID" value="XM_022807292.1"/>
</dbReference>
<dbReference type="AlphaFoldDB" id="A0A7M7KAY2"/>
<sequence>MLEISKYSTGESIFQFGEVRCIVEVPLSLPVRNANPGPAPVTGRSMEFALVQRSLQSLPPTNKRLLQDWRFARLSQQDFPDQQATDTIPELQIVPQDLKYQLVCSTWFSQQLYAIKHSAGIIQGPVPQNAKNIVKYVLHVTCCFSCSVKIRLETFETSPFAPITSLHEKRNSLFISSTFYVHFFLRSLFACYQILFELAWPGTQSTHSSSNHLYWMVR</sequence>
<reference evidence="1" key="1">
    <citation type="submission" date="2021-01" db="UniProtKB">
        <authorList>
            <consortium name="EnsemblMetazoa"/>
        </authorList>
    </citation>
    <scope>IDENTIFICATION</scope>
</reference>
<proteinExistence type="predicted"/>
<dbReference type="Proteomes" id="UP000594260">
    <property type="component" value="Unplaced"/>
</dbReference>
<keyword evidence="2" id="KW-1185">Reference proteome</keyword>
<dbReference type="EnsemblMetazoa" id="XM_022807292">
    <property type="protein sequence ID" value="XP_022663027"/>
    <property type="gene ID" value="LOC111251064"/>
</dbReference>
<evidence type="ECO:0000313" key="1">
    <source>
        <dbReference type="EnsemblMetazoa" id="XP_022663027"/>
    </source>
</evidence>
<organism evidence="1 2">
    <name type="scientific">Varroa destructor</name>
    <name type="common">Honeybee mite</name>
    <dbReference type="NCBI Taxonomy" id="109461"/>
    <lineage>
        <taxon>Eukaryota</taxon>
        <taxon>Metazoa</taxon>
        <taxon>Ecdysozoa</taxon>
        <taxon>Arthropoda</taxon>
        <taxon>Chelicerata</taxon>
        <taxon>Arachnida</taxon>
        <taxon>Acari</taxon>
        <taxon>Parasitiformes</taxon>
        <taxon>Mesostigmata</taxon>
        <taxon>Gamasina</taxon>
        <taxon>Dermanyssoidea</taxon>
        <taxon>Varroidae</taxon>
        <taxon>Varroa</taxon>
    </lineage>
</organism>
<protein>
    <submittedName>
        <fullName evidence="1">Uncharacterized protein</fullName>
    </submittedName>
</protein>
<accession>A0A7M7KAY2</accession>
<evidence type="ECO:0000313" key="2">
    <source>
        <dbReference type="Proteomes" id="UP000594260"/>
    </source>
</evidence>